<feature type="signal peptide" evidence="1">
    <location>
        <begin position="1"/>
        <end position="18"/>
    </location>
</feature>
<organism evidence="2 3">
    <name type="scientific">Orbilia blumenaviensis</name>
    <dbReference type="NCBI Taxonomy" id="1796055"/>
    <lineage>
        <taxon>Eukaryota</taxon>
        <taxon>Fungi</taxon>
        <taxon>Dikarya</taxon>
        <taxon>Ascomycota</taxon>
        <taxon>Pezizomycotina</taxon>
        <taxon>Orbiliomycetes</taxon>
        <taxon>Orbiliales</taxon>
        <taxon>Orbiliaceae</taxon>
        <taxon>Orbilia</taxon>
    </lineage>
</organism>
<sequence length="343" mass="38688">MSREHLLWFTLGISCVLAYKLTVHQLESFKRQCEITPEESRETVDKATENALKLDTLATLSRGVNYNLSRAAIRIIAERALTDTTFPTLLRHALSTVPQTRHAALKIFRFLILGKSKSENYYENDNDHILSKESEQILYSHAVFHMLVRACLLALPRKIKVNTSTSTTPEGGIRGEEGEGGERVIYTPRDEETEAYALECLRALIRQPHQAGSTTNTLSRALNAGLVVYMKRLPSPGYPNIIAAFSDNEYQPPNYFLYDIHSWMLNHDDVDIYEQALKNAGLHIERPKSIIGIRGGVGGTFERQVQEFHRTLRERFPDAASVEEALDFAAAEGMTFENGEAVF</sequence>
<dbReference type="Proteomes" id="UP001373714">
    <property type="component" value="Unassembled WGS sequence"/>
</dbReference>
<evidence type="ECO:0000313" key="3">
    <source>
        <dbReference type="Proteomes" id="UP001373714"/>
    </source>
</evidence>
<evidence type="ECO:0000313" key="2">
    <source>
        <dbReference type="EMBL" id="KAK6330332.1"/>
    </source>
</evidence>
<gene>
    <name evidence="2" type="ORF">TWF730_004825</name>
</gene>
<keyword evidence="1" id="KW-0732">Signal</keyword>
<dbReference type="EMBL" id="JAVHNS010000019">
    <property type="protein sequence ID" value="KAK6330332.1"/>
    <property type="molecule type" value="Genomic_DNA"/>
</dbReference>
<comment type="caution">
    <text evidence="2">The sequence shown here is derived from an EMBL/GenBank/DDBJ whole genome shotgun (WGS) entry which is preliminary data.</text>
</comment>
<reference evidence="2 3" key="1">
    <citation type="submission" date="2019-10" db="EMBL/GenBank/DDBJ databases">
        <authorList>
            <person name="Palmer J.M."/>
        </authorList>
    </citation>
    <scope>NUCLEOTIDE SEQUENCE [LARGE SCALE GENOMIC DNA]</scope>
    <source>
        <strain evidence="2 3">TWF730</strain>
    </source>
</reference>
<protein>
    <submittedName>
        <fullName evidence="2">Uncharacterized protein</fullName>
    </submittedName>
</protein>
<accession>A0AAV9U0R1</accession>
<dbReference type="AlphaFoldDB" id="A0AAV9U0R1"/>
<proteinExistence type="predicted"/>
<name>A0AAV9U0R1_9PEZI</name>
<feature type="chain" id="PRO_5044001542" evidence="1">
    <location>
        <begin position="19"/>
        <end position="343"/>
    </location>
</feature>
<dbReference type="PROSITE" id="PS51257">
    <property type="entry name" value="PROKAR_LIPOPROTEIN"/>
    <property type="match status" value="1"/>
</dbReference>
<evidence type="ECO:0000256" key="1">
    <source>
        <dbReference type="SAM" id="SignalP"/>
    </source>
</evidence>
<keyword evidence="3" id="KW-1185">Reference proteome</keyword>